<evidence type="ECO:0000313" key="6">
    <source>
        <dbReference type="Proteomes" id="UP000637002"/>
    </source>
</evidence>
<dbReference type="Gene3D" id="3.40.50.300">
    <property type="entry name" value="P-loop containing nucleotide triphosphate hydrolases"/>
    <property type="match status" value="1"/>
</dbReference>
<dbReference type="InterPro" id="IPR003593">
    <property type="entry name" value="AAA+_ATPase"/>
</dbReference>
<dbReference type="PANTHER" id="PTHR45772:SF1">
    <property type="entry name" value="ABC TRANSPORTER ATP-BINDING PROTEIN"/>
    <property type="match status" value="1"/>
</dbReference>
<dbReference type="GO" id="GO:0016887">
    <property type="term" value="F:ATP hydrolysis activity"/>
    <property type="evidence" value="ECO:0007669"/>
    <property type="project" value="InterPro"/>
</dbReference>
<evidence type="ECO:0000259" key="4">
    <source>
        <dbReference type="PROSITE" id="PS50893"/>
    </source>
</evidence>
<dbReference type="PANTHER" id="PTHR45772">
    <property type="entry name" value="CONSERVED COMPONENT OF ABC TRANSPORTER FOR NATURAL AMINO ACIDS-RELATED"/>
    <property type="match status" value="1"/>
</dbReference>
<dbReference type="GO" id="GO:0005886">
    <property type="term" value="C:plasma membrane"/>
    <property type="evidence" value="ECO:0007669"/>
    <property type="project" value="TreeGrafter"/>
</dbReference>
<feature type="domain" description="ABC transporter" evidence="4">
    <location>
        <begin position="19"/>
        <end position="251"/>
    </location>
</feature>
<dbReference type="SUPFAM" id="SSF52540">
    <property type="entry name" value="P-loop containing nucleoside triphosphate hydrolases"/>
    <property type="match status" value="1"/>
</dbReference>
<dbReference type="Proteomes" id="UP000637002">
    <property type="component" value="Unassembled WGS sequence"/>
</dbReference>
<dbReference type="RefSeq" id="WP_188610059.1">
    <property type="nucleotide sequence ID" value="NZ_BMGG01000005.1"/>
</dbReference>
<dbReference type="AlphaFoldDB" id="A0A916XH43"/>
<sequence>MPTSDRSRPGGGRQDRNVLAVCDMAKAFGGLKVFNGISFRIEPGEVLGVIGPNGAGKTTLINVICGMLRPSSGTIQFDGGNIGGRSFHAVSRLGIVRSFQQTITFRTASVRENLTRAIRFSGSGGVAWAQIGELLDAFGLGPMLDEPSDSLPYGSQKILGLLMAYAANPKMLLLDEPAAGLESRERTRIDRLVLHAREHLGCGILIVEHDMDLIRRLCPRLIVLEAGGVLAQGAPEEVLARSDVIQAYLGQSEDEADRDAATRRTARAAH</sequence>
<evidence type="ECO:0000256" key="3">
    <source>
        <dbReference type="ARBA" id="ARBA00022840"/>
    </source>
</evidence>
<reference evidence="5" key="1">
    <citation type="journal article" date="2014" name="Int. J. Syst. Evol. Microbiol.">
        <title>Complete genome sequence of Corynebacterium casei LMG S-19264T (=DSM 44701T), isolated from a smear-ripened cheese.</title>
        <authorList>
            <consortium name="US DOE Joint Genome Institute (JGI-PGF)"/>
            <person name="Walter F."/>
            <person name="Albersmeier A."/>
            <person name="Kalinowski J."/>
            <person name="Ruckert C."/>
        </authorList>
    </citation>
    <scope>NUCLEOTIDE SEQUENCE</scope>
    <source>
        <strain evidence="5">CGMCC 1.12919</strain>
    </source>
</reference>
<dbReference type="EMBL" id="BMGG01000005">
    <property type="protein sequence ID" value="GGC70044.1"/>
    <property type="molecule type" value="Genomic_DNA"/>
</dbReference>
<gene>
    <name evidence="5" type="ORF">GCM10010994_30770</name>
</gene>
<dbReference type="PROSITE" id="PS50893">
    <property type="entry name" value="ABC_TRANSPORTER_2"/>
    <property type="match status" value="1"/>
</dbReference>
<keyword evidence="3 5" id="KW-0067">ATP-binding</keyword>
<accession>A0A916XH43</accession>
<dbReference type="InterPro" id="IPR051120">
    <property type="entry name" value="ABC_AA/LPS_Transport"/>
</dbReference>
<dbReference type="InterPro" id="IPR027417">
    <property type="entry name" value="P-loop_NTPase"/>
</dbReference>
<reference evidence="5" key="2">
    <citation type="submission" date="2020-09" db="EMBL/GenBank/DDBJ databases">
        <authorList>
            <person name="Sun Q."/>
            <person name="Zhou Y."/>
        </authorList>
    </citation>
    <scope>NUCLEOTIDE SEQUENCE</scope>
    <source>
        <strain evidence="5">CGMCC 1.12919</strain>
    </source>
</reference>
<dbReference type="SMART" id="SM00382">
    <property type="entry name" value="AAA"/>
    <property type="match status" value="1"/>
</dbReference>
<dbReference type="CDD" id="cd03219">
    <property type="entry name" value="ABC_Mj1267_LivG_branched"/>
    <property type="match status" value="1"/>
</dbReference>
<keyword evidence="6" id="KW-1185">Reference proteome</keyword>
<organism evidence="5 6">
    <name type="scientific">Chelatococcus reniformis</name>
    <dbReference type="NCBI Taxonomy" id="1494448"/>
    <lineage>
        <taxon>Bacteria</taxon>
        <taxon>Pseudomonadati</taxon>
        <taxon>Pseudomonadota</taxon>
        <taxon>Alphaproteobacteria</taxon>
        <taxon>Hyphomicrobiales</taxon>
        <taxon>Chelatococcaceae</taxon>
        <taxon>Chelatococcus</taxon>
    </lineage>
</organism>
<keyword evidence="1" id="KW-0813">Transport</keyword>
<dbReference type="InterPro" id="IPR003439">
    <property type="entry name" value="ABC_transporter-like_ATP-bd"/>
</dbReference>
<evidence type="ECO:0000256" key="2">
    <source>
        <dbReference type="ARBA" id="ARBA00022741"/>
    </source>
</evidence>
<protein>
    <submittedName>
        <fullName evidence="5">ABC transporter ATP-binding protein</fullName>
    </submittedName>
</protein>
<keyword evidence="2" id="KW-0547">Nucleotide-binding</keyword>
<evidence type="ECO:0000313" key="5">
    <source>
        <dbReference type="EMBL" id="GGC70044.1"/>
    </source>
</evidence>
<dbReference type="GO" id="GO:0005524">
    <property type="term" value="F:ATP binding"/>
    <property type="evidence" value="ECO:0007669"/>
    <property type="project" value="UniProtKB-KW"/>
</dbReference>
<proteinExistence type="predicted"/>
<name>A0A916XH43_9HYPH</name>
<evidence type="ECO:0000256" key="1">
    <source>
        <dbReference type="ARBA" id="ARBA00022448"/>
    </source>
</evidence>
<dbReference type="Pfam" id="PF00005">
    <property type="entry name" value="ABC_tran"/>
    <property type="match status" value="1"/>
</dbReference>
<comment type="caution">
    <text evidence="5">The sequence shown here is derived from an EMBL/GenBank/DDBJ whole genome shotgun (WGS) entry which is preliminary data.</text>
</comment>